<organism evidence="2 3">
    <name type="scientific">Rhizocola hellebori</name>
    <dbReference type="NCBI Taxonomy" id="1392758"/>
    <lineage>
        <taxon>Bacteria</taxon>
        <taxon>Bacillati</taxon>
        <taxon>Actinomycetota</taxon>
        <taxon>Actinomycetes</taxon>
        <taxon>Micromonosporales</taxon>
        <taxon>Micromonosporaceae</taxon>
        <taxon>Rhizocola</taxon>
    </lineage>
</organism>
<evidence type="ECO:0000256" key="1">
    <source>
        <dbReference type="SAM" id="SignalP"/>
    </source>
</evidence>
<dbReference type="EMBL" id="BONY01000040">
    <property type="protein sequence ID" value="GIH07738.1"/>
    <property type="molecule type" value="Genomic_DNA"/>
</dbReference>
<sequence length="68" mass="7268">MCASIVIRRFLGLIVSALLLTATVAITTDRATPAKWVDGFGHDHVGTAPSQVPLGDGFGWGRHRKDIP</sequence>
<feature type="signal peptide" evidence="1">
    <location>
        <begin position="1"/>
        <end position="27"/>
    </location>
</feature>
<feature type="chain" id="PRO_5035210387" evidence="1">
    <location>
        <begin position="28"/>
        <end position="68"/>
    </location>
</feature>
<evidence type="ECO:0000313" key="3">
    <source>
        <dbReference type="Proteomes" id="UP000612899"/>
    </source>
</evidence>
<dbReference type="Proteomes" id="UP000612899">
    <property type="component" value="Unassembled WGS sequence"/>
</dbReference>
<protein>
    <submittedName>
        <fullName evidence="2">Uncharacterized protein</fullName>
    </submittedName>
</protein>
<proteinExistence type="predicted"/>
<gene>
    <name evidence="2" type="ORF">Rhe02_58050</name>
</gene>
<accession>A0A8J3VJ82</accession>
<evidence type="ECO:0000313" key="2">
    <source>
        <dbReference type="EMBL" id="GIH07738.1"/>
    </source>
</evidence>
<comment type="caution">
    <text evidence="2">The sequence shown here is derived from an EMBL/GenBank/DDBJ whole genome shotgun (WGS) entry which is preliminary data.</text>
</comment>
<name>A0A8J3VJ82_9ACTN</name>
<keyword evidence="3" id="KW-1185">Reference proteome</keyword>
<reference evidence="2" key="1">
    <citation type="submission" date="2021-01" db="EMBL/GenBank/DDBJ databases">
        <title>Whole genome shotgun sequence of Rhizocola hellebori NBRC 109834.</title>
        <authorList>
            <person name="Komaki H."/>
            <person name="Tamura T."/>
        </authorList>
    </citation>
    <scope>NUCLEOTIDE SEQUENCE</scope>
    <source>
        <strain evidence="2">NBRC 109834</strain>
    </source>
</reference>
<keyword evidence="1" id="KW-0732">Signal</keyword>
<dbReference type="AlphaFoldDB" id="A0A8J3VJ82"/>